<name>A0A401GM51_9APHY</name>
<dbReference type="Proteomes" id="UP000287166">
    <property type="component" value="Unassembled WGS sequence"/>
</dbReference>
<dbReference type="AlphaFoldDB" id="A0A401GM51"/>
<organism evidence="2 3">
    <name type="scientific">Sparassis crispa</name>
    <dbReference type="NCBI Taxonomy" id="139825"/>
    <lineage>
        <taxon>Eukaryota</taxon>
        <taxon>Fungi</taxon>
        <taxon>Dikarya</taxon>
        <taxon>Basidiomycota</taxon>
        <taxon>Agaricomycotina</taxon>
        <taxon>Agaricomycetes</taxon>
        <taxon>Polyporales</taxon>
        <taxon>Sparassidaceae</taxon>
        <taxon>Sparassis</taxon>
    </lineage>
</organism>
<reference evidence="2 3" key="1">
    <citation type="journal article" date="2018" name="Sci. Rep.">
        <title>Genome sequence of the cauliflower mushroom Sparassis crispa (Hanabiratake) and its association with beneficial usage.</title>
        <authorList>
            <person name="Kiyama R."/>
            <person name="Furutani Y."/>
            <person name="Kawaguchi K."/>
            <person name="Nakanishi T."/>
        </authorList>
    </citation>
    <scope>NUCLEOTIDE SEQUENCE [LARGE SCALE GENOMIC DNA]</scope>
</reference>
<dbReference type="GeneID" id="38780183"/>
<dbReference type="EMBL" id="BFAD01000005">
    <property type="protein sequence ID" value="GBE83266.1"/>
    <property type="molecule type" value="Genomic_DNA"/>
</dbReference>
<dbReference type="OrthoDB" id="2802139at2759"/>
<dbReference type="InParanoid" id="A0A401GM51"/>
<dbReference type="RefSeq" id="XP_027614179.1">
    <property type="nucleotide sequence ID" value="XM_027758378.1"/>
</dbReference>
<evidence type="ECO:0000313" key="3">
    <source>
        <dbReference type="Proteomes" id="UP000287166"/>
    </source>
</evidence>
<evidence type="ECO:0000313" key="2">
    <source>
        <dbReference type="EMBL" id="GBE83266.1"/>
    </source>
</evidence>
<accession>A0A401GM51</accession>
<protein>
    <submittedName>
        <fullName evidence="2">Uncharacterized protein</fullName>
    </submittedName>
</protein>
<feature type="compositionally biased region" description="Polar residues" evidence="1">
    <location>
        <begin position="265"/>
        <end position="282"/>
    </location>
</feature>
<gene>
    <name evidence="2" type="ORF">SCP_0503140</name>
</gene>
<feature type="region of interest" description="Disordered" evidence="1">
    <location>
        <begin position="252"/>
        <end position="282"/>
    </location>
</feature>
<keyword evidence="3" id="KW-1185">Reference proteome</keyword>
<dbReference type="STRING" id="139825.A0A401GM51"/>
<sequence length="282" mass="32452">MVLYLPSELPSGTLCDPRVQRYELRLRTAQAYDALDELRRHLRVHAHLYKFKDRFVHGQRYLTRAKTVIARVQDKINADAARYHRAYSAINSWATLLHEPLMPNDLGPLQGEDVHGMTDGMLGETQSQKTLSWIWRRHGVGSSSVTDNTVHEELHVEWCNARARAYRWMEECRQLPEEMRRVISFYGWIARWWLELIDTIPARSREHLEGTTTYAYHQADIRLSMREHCRSVWHCVPAWLQAGGDVSIDADSVEPTIQEPPPMNDSASTSAGLSTSVPTPAH</sequence>
<proteinExistence type="predicted"/>
<comment type="caution">
    <text evidence="2">The sequence shown here is derived from an EMBL/GenBank/DDBJ whole genome shotgun (WGS) entry which is preliminary data.</text>
</comment>
<evidence type="ECO:0000256" key="1">
    <source>
        <dbReference type="SAM" id="MobiDB-lite"/>
    </source>
</evidence>